<dbReference type="AlphaFoldDB" id="H2BWA7"/>
<dbReference type="SMART" id="SM00448">
    <property type="entry name" value="REC"/>
    <property type="match status" value="1"/>
</dbReference>
<dbReference type="InterPro" id="IPR016032">
    <property type="entry name" value="Sig_transdc_resp-reg_C-effctor"/>
</dbReference>
<dbReference type="Pfam" id="PF00072">
    <property type="entry name" value="Response_reg"/>
    <property type="match status" value="1"/>
</dbReference>
<dbReference type="HOGENOM" id="CLU_000445_30_3_10"/>
<organism evidence="8 9">
    <name type="scientific">Gillisia limnaea (strain DSM 15749 / LMG 21470 / R-8282)</name>
    <dbReference type="NCBI Taxonomy" id="865937"/>
    <lineage>
        <taxon>Bacteria</taxon>
        <taxon>Pseudomonadati</taxon>
        <taxon>Bacteroidota</taxon>
        <taxon>Flavobacteriia</taxon>
        <taxon>Flavobacteriales</taxon>
        <taxon>Flavobacteriaceae</taxon>
        <taxon>Gillisia</taxon>
    </lineage>
</organism>
<dbReference type="CDD" id="cd17574">
    <property type="entry name" value="REC_OmpR"/>
    <property type="match status" value="1"/>
</dbReference>
<feature type="DNA-binding region" description="OmpR/PhoB-type" evidence="5">
    <location>
        <begin position="146"/>
        <end position="243"/>
    </location>
</feature>
<name>H2BWA7_GILLR</name>
<dbReference type="GO" id="GO:0000976">
    <property type="term" value="F:transcription cis-regulatory region binding"/>
    <property type="evidence" value="ECO:0007669"/>
    <property type="project" value="TreeGrafter"/>
</dbReference>
<dbReference type="InterPro" id="IPR001867">
    <property type="entry name" value="OmpR/PhoB-type_DNA-bd"/>
</dbReference>
<dbReference type="Proteomes" id="UP000003844">
    <property type="component" value="Unassembled WGS sequence"/>
</dbReference>
<keyword evidence="9" id="KW-1185">Reference proteome</keyword>
<dbReference type="GO" id="GO:0006355">
    <property type="term" value="P:regulation of DNA-templated transcription"/>
    <property type="evidence" value="ECO:0007669"/>
    <property type="project" value="InterPro"/>
</dbReference>
<evidence type="ECO:0000259" key="7">
    <source>
        <dbReference type="PROSITE" id="PS51755"/>
    </source>
</evidence>
<dbReference type="EMBL" id="JH594606">
    <property type="protein sequence ID" value="EHQ04071.1"/>
    <property type="molecule type" value="Genomic_DNA"/>
</dbReference>
<feature type="domain" description="Response regulatory" evidence="6">
    <location>
        <begin position="19"/>
        <end position="133"/>
    </location>
</feature>
<dbReference type="InterPro" id="IPR039420">
    <property type="entry name" value="WalR-like"/>
</dbReference>
<dbReference type="GO" id="GO:0000156">
    <property type="term" value="F:phosphorelay response regulator activity"/>
    <property type="evidence" value="ECO:0007669"/>
    <property type="project" value="TreeGrafter"/>
</dbReference>
<dbReference type="STRING" id="865937.Gilli_3474"/>
<dbReference type="InterPro" id="IPR001789">
    <property type="entry name" value="Sig_transdc_resp-reg_receiver"/>
</dbReference>
<accession>H2BWA7</accession>
<evidence type="ECO:0000256" key="2">
    <source>
        <dbReference type="ARBA" id="ARBA00023012"/>
    </source>
</evidence>
<evidence type="ECO:0000256" key="1">
    <source>
        <dbReference type="ARBA" id="ARBA00022553"/>
    </source>
</evidence>
<dbReference type="PANTHER" id="PTHR48111">
    <property type="entry name" value="REGULATOR OF RPOS"/>
    <property type="match status" value="1"/>
</dbReference>
<evidence type="ECO:0000313" key="8">
    <source>
        <dbReference type="EMBL" id="EHQ04071.1"/>
    </source>
</evidence>
<keyword evidence="2" id="KW-0902">Two-component regulatory system</keyword>
<dbReference type="GO" id="GO:0032993">
    <property type="term" value="C:protein-DNA complex"/>
    <property type="evidence" value="ECO:0007669"/>
    <property type="project" value="TreeGrafter"/>
</dbReference>
<dbReference type="InterPro" id="IPR011006">
    <property type="entry name" value="CheY-like_superfamily"/>
</dbReference>
<evidence type="ECO:0000256" key="5">
    <source>
        <dbReference type="PROSITE-ProRule" id="PRU01091"/>
    </source>
</evidence>
<keyword evidence="1 4" id="KW-0597">Phosphoprotein</keyword>
<gene>
    <name evidence="8" type="ORF">Gilli_3474</name>
</gene>
<dbReference type="SUPFAM" id="SSF46894">
    <property type="entry name" value="C-terminal effector domain of the bipartite response regulators"/>
    <property type="match status" value="1"/>
</dbReference>
<dbReference type="Gene3D" id="1.10.10.10">
    <property type="entry name" value="Winged helix-like DNA-binding domain superfamily/Winged helix DNA-binding domain"/>
    <property type="match status" value="1"/>
</dbReference>
<feature type="modified residue" description="4-aspartylphosphate" evidence="4">
    <location>
        <position position="68"/>
    </location>
</feature>
<dbReference type="PANTHER" id="PTHR48111:SF40">
    <property type="entry name" value="PHOSPHATE REGULON TRANSCRIPTIONAL REGULATORY PROTEIN PHOB"/>
    <property type="match status" value="1"/>
</dbReference>
<dbReference type="Gene3D" id="3.40.50.2300">
    <property type="match status" value="1"/>
</dbReference>
<protein>
    <submittedName>
        <fullName evidence="8">Two component transcriptional regulator, winged helix family</fullName>
    </submittedName>
</protein>
<dbReference type="CDD" id="cd00383">
    <property type="entry name" value="trans_reg_C"/>
    <property type="match status" value="1"/>
</dbReference>
<dbReference type="eggNOG" id="COG0745">
    <property type="taxonomic scope" value="Bacteria"/>
</dbReference>
<dbReference type="PROSITE" id="PS50110">
    <property type="entry name" value="RESPONSE_REGULATORY"/>
    <property type="match status" value="1"/>
</dbReference>
<evidence type="ECO:0000256" key="3">
    <source>
        <dbReference type="ARBA" id="ARBA00023125"/>
    </source>
</evidence>
<reference evidence="9" key="1">
    <citation type="journal article" date="2012" name="Stand. Genomic Sci.">
        <title>Genome sequence of the Antarctic rhodopsins-containing flavobacterium Gillisia limnaea type strain (R-8282(T)).</title>
        <authorList>
            <person name="Riedel T."/>
            <person name="Held B."/>
            <person name="Nolan M."/>
            <person name="Lucas S."/>
            <person name="Lapidus A."/>
            <person name="Tice H."/>
            <person name="Del Rio T.G."/>
            <person name="Cheng J.F."/>
            <person name="Han C."/>
            <person name="Tapia R."/>
            <person name="Goodwin L.A."/>
            <person name="Pitluck S."/>
            <person name="Liolios K."/>
            <person name="Mavromatis K."/>
            <person name="Pagani I."/>
            <person name="Ivanova N."/>
            <person name="Mikhailova N."/>
            <person name="Pati A."/>
            <person name="Chen A."/>
            <person name="Palaniappan K."/>
            <person name="Land M."/>
            <person name="Rohde M."/>
            <person name="Tindall B.J."/>
            <person name="Detter J.C."/>
            <person name="Goker M."/>
            <person name="Bristow J."/>
            <person name="Eisen J.A."/>
            <person name="Markowitz V."/>
            <person name="Hugenholtz P."/>
            <person name="Kyrpides N.C."/>
            <person name="Klenk H.P."/>
            <person name="Woyke T."/>
        </authorList>
    </citation>
    <scope>NUCLEOTIDE SEQUENCE [LARGE SCALE GENOMIC DNA]</scope>
    <source>
        <strain evidence="9">DSM 15749 / LMG 21470 / R-8282</strain>
    </source>
</reference>
<dbReference type="Pfam" id="PF00486">
    <property type="entry name" value="Trans_reg_C"/>
    <property type="match status" value="1"/>
</dbReference>
<dbReference type="GO" id="GO:0005829">
    <property type="term" value="C:cytosol"/>
    <property type="evidence" value="ECO:0007669"/>
    <property type="project" value="TreeGrafter"/>
</dbReference>
<proteinExistence type="predicted"/>
<evidence type="ECO:0000313" key="9">
    <source>
        <dbReference type="Proteomes" id="UP000003844"/>
    </source>
</evidence>
<evidence type="ECO:0000256" key="4">
    <source>
        <dbReference type="PROSITE-ProRule" id="PRU00169"/>
    </source>
</evidence>
<dbReference type="SMART" id="SM00862">
    <property type="entry name" value="Trans_reg_C"/>
    <property type="match status" value="1"/>
</dbReference>
<dbReference type="SUPFAM" id="SSF52172">
    <property type="entry name" value="CheY-like"/>
    <property type="match status" value="1"/>
</dbReference>
<keyword evidence="3 5" id="KW-0238">DNA-binding</keyword>
<feature type="domain" description="OmpR/PhoB-type" evidence="7">
    <location>
        <begin position="146"/>
        <end position="243"/>
    </location>
</feature>
<dbReference type="InterPro" id="IPR036388">
    <property type="entry name" value="WH-like_DNA-bd_sf"/>
</dbReference>
<dbReference type="PROSITE" id="PS51755">
    <property type="entry name" value="OMPR_PHOB"/>
    <property type="match status" value="1"/>
</dbReference>
<evidence type="ECO:0000259" key="6">
    <source>
        <dbReference type="PROSITE" id="PS50110"/>
    </source>
</evidence>
<sequence>MVIVYNSKYLYSTMENKKNILLVEDDDSLGYLLTEYLQLKGFGITWAKNGNLAIQKLEKEKFDLAVLDVMMPEMDGFTLAEKMKLIYPEIPFIFLSAKSLKIDVLKGFSKGAEDYLKKPIDEEELVIRINILLKNLSHQEIEISDKEEIHLGKYSYKPYMQTLEYGKSKVSLTSRENELLRYFVLKPNEICTHKELLKNIWGTNDYFTRRSLNVFVSRLRKYLVKEPLIKIENIHNTGFIFRKP</sequence>